<dbReference type="InterPro" id="IPR051325">
    <property type="entry name" value="Nudix_hydrolase_domain"/>
</dbReference>
<dbReference type="HOGENOM" id="CLU_037162_14_4_0"/>
<dbReference type="Proteomes" id="UP000019151">
    <property type="component" value="Chromosome"/>
</dbReference>
<evidence type="ECO:0000256" key="1">
    <source>
        <dbReference type="ARBA" id="ARBA00022801"/>
    </source>
</evidence>
<dbReference type="CDD" id="cd03673">
    <property type="entry name" value="NUDIX_Ap6A_hydrolase"/>
    <property type="match status" value="1"/>
</dbReference>
<protein>
    <submittedName>
        <fullName evidence="4">NUDIX hydrolase</fullName>
    </submittedName>
</protein>
<dbReference type="STRING" id="861299.J421_2626"/>
<organism evidence="4 5">
    <name type="scientific">Gemmatirosa kalamazoonensis</name>
    <dbReference type="NCBI Taxonomy" id="861299"/>
    <lineage>
        <taxon>Bacteria</taxon>
        <taxon>Pseudomonadati</taxon>
        <taxon>Gemmatimonadota</taxon>
        <taxon>Gemmatimonadia</taxon>
        <taxon>Gemmatimonadales</taxon>
        <taxon>Gemmatimonadaceae</taxon>
        <taxon>Gemmatirosa</taxon>
    </lineage>
</organism>
<gene>
    <name evidence="4" type="ORF">J421_2626</name>
</gene>
<dbReference type="eggNOG" id="COG1051">
    <property type="taxonomic scope" value="Bacteria"/>
</dbReference>
<dbReference type="Pfam" id="PF00293">
    <property type="entry name" value="NUDIX"/>
    <property type="match status" value="1"/>
</dbReference>
<feature type="domain" description="Nudix hydrolase" evidence="3">
    <location>
        <begin position="20"/>
        <end position="156"/>
    </location>
</feature>
<sequence>MEGGAAPMPESESVPRQRAREEVSAGGVVFRVVGAHDGAGVPHYLLIRDSYRNWGFPKGHLEPGEGPERAAVREVSEETGLDALVVEGAIDTIDWYFRFRGRLIHKVCHFFLMRSDKATTCPQRAEGITACRWAPFEEAVTLVSYANARTVLERANAMVQGLPTGLT</sequence>
<dbReference type="GO" id="GO:0004081">
    <property type="term" value="F:bis(5'-nucleosyl)-tetraphosphatase (asymmetrical) activity"/>
    <property type="evidence" value="ECO:0007669"/>
    <property type="project" value="TreeGrafter"/>
</dbReference>
<dbReference type="PROSITE" id="PS00893">
    <property type="entry name" value="NUDIX_BOX"/>
    <property type="match status" value="1"/>
</dbReference>
<evidence type="ECO:0000313" key="5">
    <source>
        <dbReference type="Proteomes" id="UP000019151"/>
    </source>
</evidence>
<dbReference type="PANTHER" id="PTHR21340:SF0">
    <property type="entry name" value="BIS(5'-NUCLEOSYL)-TETRAPHOSPHATASE [ASYMMETRICAL]"/>
    <property type="match status" value="1"/>
</dbReference>
<reference evidence="4 5" key="1">
    <citation type="journal article" date="2014" name="Genome Announc.">
        <title>Genome Sequence and Methylome of Soil Bacterium Gemmatirosa kalamazoonensis KBS708T, a Member of the Rarely Cultivated Gemmatimonadetes Phylum.</title>
        <authorList>
            <person name="Debruyn J.M."/>
            <person name="Radosevich M."/>
            <person name="Wommack K.E."/>
            <person name="Polson S.W."/>
            <person name="Hauser L.J."/>
            <person name="Fawaz M.N."/>
            <person name="Korlach J."/>
            <person name="Tsai Y.C."/>
        </authorList>
    </citation>
    <scope>NUCLEOTIDE SEQUENCE [LARGE SCALE GENOMIC DNA]</scope>
    <source>
        <strain evidence="4 5">KBS708</strain>
    </source>
</reference>
<dbReference type="InParanoid" id="W0RL54"/>
<dbReference type="PRINTS" id="PR00502">
    <property type="entry name" value="NUDIXFAMILY"/>
</dbReference>
<evidence type="ECO:0000259" key="3">
    <source>
        <dbReference type="PROSITE" id="PS51462"/>
    </source>
</evidence>
<dbReference type="PANTHER" id="PTHR21340">
    <property type="entry name" value="DIADENOSINE 5,5-P1,P4-TETRAPHOSPHATE PYROPHOSPHOHYDROLASE MUTT"/>
    <property type="match status" value="1"/>
</dbReference>
<dbReference type="KEGG" id="gba:J421_2626"/>
<dbReference type="InterPro" id="IPR000086">
    <property type="entry name" value="NUDIX_hydrolase_dom"/>
</dbReference>
<dbReference type="Gene3D" id="3.90.79.10">
    <property type="entry name" value="Nucleoside Triphosphate Pyrophosphohydrolase"/>
    <property type="match status" value="1"/>
</dbReference>
<dbReference type="InterPro" id="IPR020476">
    <property type="entry name" value="Nudix_hydrolase"/>
</dbReference>
<dbReference type="GO" id="GO:0006167">
    <property type="term" value="P:AMP biosynthetic process"/>
    <property type="evidence" value="ECO:0007669"/>
    <property type="project" value="TreeGrafter"/>
</dbReference>
<evidence type="ECO:0000313" key="4">
    <source>
        <dbReference type="EMBL" id="AHG90163.1"/>
    </source>
</evidence>
<dbReference type="PROSITE" id="PS51462">
    <property type="entry name" value="NUDIX"/>
    <property type="match status" value="1"/>
</dbReference>
<evidence type="ECO:0000256" key="2">
    <source>
        <dbReference type="RuleBase" id="RU003476"/>
    </source>
</evidence>
<dbReference type="AlphaFoldDB" id="W0RL54"/>
<dbReference type="PATRIC" id="fig|861299.3.peg.2674"/>
<dbReference type="GO" id="GO:0006754">
    <property type="term" value="P:ATP biosynthetic process"/>
    <property type="evidence" value="ECO:0007669"/>
    <property type="project" value="TreeGrafter"/>
</dbReference>
<accession>W0RL54</accession>
<keyword evidence="5" id="KW-1185">Reference proteome</keyword>
<dbReference type="InterPro" id="IPR020084">
    <property type="entry name" value="NUDIX_hydrolase_CS"/>
</dbReference>
<comment type="similarity">
    <text evidence="2">Belongs to the Nudix hydrolase family.</text>
</comment>
<keyword evidence="1 2" id="KW-0378">Hydrolase</keyword>
<dbReference type="InterPro" id="IPR015797">
    <property type="entry name" value="NUDIX_hydrolase-like_dom_sf"/>
</dbReference>
<dbReference type="EMBL" id="CP007128">
    <property type="protein sequence ID" value="AHG90163.1"/>
    <property type="molecule type" value="Genomic_DNA"/>
</dbReference>
<name>W0RL54_9BACT</name>
<dbReference type="SUPFAM" id="SSF55811">
    <property type="entry name" value="Nudix"/>
    <property type="match status" value="1"/>
</dbReference>
<proteinExistence type="inferred from homology"/>